<dbReference type="STRING" id="1042163.BRLA_c034800"/>
<dbReference type="GO" id="GO:0004190">
    <property type="term" value="F:aspartic-type endopeptidase activity"/>
    <property type="evidence" value="ECO:0007669"/>
    <property type="project" value="InterPro"/>
</dbReference>
<evidence type="ECO:0000256" key="1">
    <source>
        <dbReference type="PIRSR" id="PIRSR018571-1"/>
    </source>
</evidence>
<dbReference type="KEGG" id="blr:BRLA_c034800"/>
<dbReference type="eggNOG" id="ENOG50301AF">
    <property type="taxonomic scope" value="Bacteria"/>
</dbReference>
<dbReference type="HOGENOM" id="CLU_059158_0_0_9"/>
<feature type="transmembrane region" description="Helical" evidence="2">
    <location>
        <begin position="58"/>
        <end position="78"/>
    </location>
</feature>
<keyword evidence="2" id="KW-0472">Membrane</keyword>
<dbReference type="GO" id="GO:0006508">
    <property type="term" value="P:proteolysis"/>
    <property type="evidence" value="ECO:0007669"/>
    <property type="project" value="InterPro"/>
</dbReference>
<dbReference type="GO" id="GO:0030436">
    <property type="term" value="P:asexual sporulation"/>
    <property type="evidence" value="ECO:0007669"/>
    <property type="project" value="InterPro"/>
</dbReference>
<gene>
    <name evidence="3" type="ORF">BRLA_c034800</name>
</gene>
<organism evidence="3 4">
    <name type="scientific">Brevibacillus laterosporus LMG 15441</name>
    <dbReference type="NCBI Taxonomy" id="1042163"/>
    <lineage>
        <taxon>Bacteria</taxon>
        <taxon>Bacillati</taxon>
        <taxon>Bacillota</taxon>
        <taxon>Bacilli</taxon>
        <taxon>Bacillales</taxon>
        <taxon>Paenibacillaceae</taxon>
        <taxon>Brevibacillus</taxon>
    </lineage>
</organism>
<accession>A0A075R5F3</accession>
<feature type="transmembrane region" description="Helical" evidence="2">
    <location>
        <begin position="33"/>
        <end position="52"/>
    </location>
</feature>
<feature type="active site" evidence="1">
    <location>
        <position position="185"/>
    </location>
</feature>
<name>A0A075R5F3_BRELA</name>
<sequence>MVVYLDIILLLNFVIDALLLWFTAFFRKERIIWWRLLLASAVGSCYVAFYFFPAFSGIYAWFTKLLFSLFILWIAFGFKRLTHFLHHLAIFYFVSFVFGGGVYALTLLTTSQHEIIQGILVTHNDSFGVGTKPTLLIVCLGIVLVFLLSRKSYQSIQEPRKIEAFLVEVEVKISSQVIICRGLVDTGNQLHEPITRIPVMVMESRLFEQVLPLPILEVAREEGDKLPRLEKTLDELPLQWQGKLRLVPFRSVSRGMDFMVAIRPEQVTVIHNGLRLASERVLIGLNPIALSADGRYESIVHPALIQRQEINEVTHDIEPVQPANKIKGIHTSSLEQEG</sequence>
<protein>
    <submittedName>
        <fullName evidence="3">Sigma-E processing peptidase SpoIIGA</fullName>
    </submittedName>
</protein>
<evidence type="ECO:0000313" key="4">
    <source>
        <dbReference type="Proteomes" id="UP000005850"/>
    </source>
</evidence>
<feature type="transmembrane region" description="Helical" evidence="2">
    <location>
        <begin position="129"/>
        <end position="148"/>
    </location>
</feature>
<dbReference type="AlphaFoldDB" id="A0A075R5F3"/>
<dbReference type="RefSeq" id="WP_003336702.1">
    <property type="nucleotide sequence ID" value="NZ_CP007806.1"/>
</dbReference>
<proteinExistence type="predicted"/>
<keyword evidence="2" id="KW-1133">Transmembrane helix</keyword>
<dbReference type="EMBL" id="CP007806">
    <property type="protein sequence ID" value="AIG27792.1"/>
    <property type="molecule type" value="Genomic_DNA"/>
</dbReference>
<dbReference type="PIRSF" id="PIRSF018571">
    <property type="entry name" value="SpoIIGA"/>
    <property type="match status" value="1"/>
</dbReference>
<dbReference type="Pfam" id="PF03419">
    <property type="entry name" value="Peptidase_U4"/>
    <property type="match status" value="1"/>
</dbReference>
<dbReference type="Proteomes" id="UP000005850">
    <property type="component" value="Chromosome"/>
</dbReference>
<dbReference type="InterPro" id="IPR005081">
    <property type="entry name" value="SpoIIGA"/>
</dbReference>
<reference evidence="3 4" key="1">
    <citation type="journal article" date="2011" name="J. Bacteriol.">
        <title>Genome sequence of Brevibacillus laterosporus LMG 15441, a pathogen of invertebrates.</title>
        <authorList>
            <person name="Djukic M."/>
            <person name="Poehlein A."/>
            <person name="Thurmer A."/>
            <person name="Daniel R."/>
        </authorList>
    </citation>
    <scope>NUCLEOTIDE SEQUENCE [LARGE SCALE GENOMIC DNA]</scope>
    <source>
        <strain evidence="3 4">LMG 15441</strain>
    </source>
</reference>
<keyword evidence="2" id="KW-0812">Transmembrane</keyword>
<evidence type="ECO:0000256" key="2">
    <source>
        <dbReference type="SAM" id="Phobius"/>
    </source>
</evidence>
<keyword evidence="4" id="KW-1185">Reference proteome</keyword>
<evidence type="ECO:0000313" key="3">
    <source>
        <dbReference type="EMBL" id="AIG27792.1"/>
    </source>
</evidence>
<feature type="transmembrane region" description="Helical" evidence="2">
    <location>
        <begin position="6"/>
        <end position="26"/>
    </location>
</feature>
<feature type="transmembrane region" description="Helical" evidence="2">
    <location>
        <begin position="90"/>
        <end position="109"/>
    </location>
</feature>
<dbReference type="NCBIfam" id="TIGR02854">
    <property type="entry name" value="spore_II_GA"/>
    <property type="match status" value="1"/>
</dbReference>